<gene>
    <name evidence="2" type="ORF">SAMN05443636_1134</name>
</gene>
<evidence type="ECO:0000256" key="1">
    <source>
        <dbReference type="SAM" id="Phobius"/>
    </source>
</evidence>
<dbReference type="STRING" id="43928.SAMN05443636_1134"/>
<keyword evidence="1" id="KW-1133">Transmembrane helix</keyword>
<feature type="transmembrane region" description="Helical" evidence="1">
    <location>
        <begin position="20"/>
        <end position="40"/>
    </location>
</feature>
<evidence type="ECO:0000313" key="3">
    <source>
        <dbReference type="Proteomes" id="UP000184357"/>
    </source>
</evidence>
<feature type="transmembrane region" description="Helical" evidence="1">
    <location>
        <begin position="52"/>
        <end position="70"/>
    </location>
</feature>
<keyword evidence="1" id="KW-0472">Membrane</keyword>
<feature type="transmembrane region" description="Helical" evidence="1">
    <location>
        <begin position="123"/>
        <end position="150"/>
    </location>
</feature>
<name>A0A1M5MSV9_9EURY</name>
<feature type="transmembrane region" description="Helical" evidence="1">
    <location>
        <begin position="192"/>
        <end position="218"/>
    </location>
</feature>
<evidence type="ECO:0000313" key="2">
    <source>
        <dbReference type="EMBL" id="SHG80444.1"/>
    </source>
</evidence>
<sequence>MSTRTFSVGGVDLPITRRDLLVGALTINVELAAVVAYFALTGVTLTSPLFTLYGLIWVNVAITVFARYRPPRLGGDRERRRALAVAVGYALLLAVFGGVVGVAPPRTTPGVELALLPPGWGPALIVNVGVAAAVLMPAKVLGYAALAYLLYGAVVDAAGAGVAGIVGLFSCLSCSLPILAGAAASIVGGGAFVAAAVSGVGYGPSTLVFVATVGLLWWRPGVDLLS</sequence>
<dbReference type="InterPro" id="IPR055968">
    <property type="entry name" value="DUF7546"/>
</dbReference>
<reference evidence="2 3" key="1">
    <citation type="submission" date="2016-11" db="EMBL/GenBank/DDBJ databases">
        <authorList>
            <person name="Jaros S."/>
            <person name="Januszkiewicz K."/>
            <person name="Wedrychowicz H."/>
        </authorList>
    </citation>
    <scope>NUCLEOTIDE SEQUENCE [LARGE SCALE GENOMIC DNA]</scope>
    <source>
        <strain evidence="2 3">DSM 9297</strain>
    </source>
</reference>
<organism evidence="2 3">
    <name type="scientific">Halobaculum gomorrense</name>
    <dbReference type="NCBI Taxonomy" id="43928"/>
    <lineage>
        <taxon>Archaea</taxon>
        <taxon>Methanobacteriati</taxon>
        <taxon>Methanobacteriota</taxon>
        <taxon>Stenosarchaea group</taxon>
        <taxon>Halobacteria</taxon>
        <taxon>Halobacteriales</taxon>
        <taxon>Haloferacaceae</taxon>
        <taxon>Halobaculum</taxon>
    </lineage>
</organism>
<feature type="transmembrane region" description="Helical" evidence="1">
    <location>
        <begin position="162"/>
        <end position="186"/>
    </location>
</feature>
<keyword evidence="3" id="KW-1185">Reference proteome</keyword>
<dbReference type="Proteomes" id="UP000184357">
    <property type="component" value="Unassembled WGS sequence"/>
</dbReference>
<protein>
    <submittedName>
        <fullName evidence="2">Uncharacterized protein</fullName>
    </submittedName>
</protein>
<dbReference type="Pfam" id="PF24412">
    <property type="entry name" value="DUF7546"/>
    <property type="match status" value="1"/>
</dbReference>
<accession>A0A1M5MSV9</accession>
<feature type="transmembrane region" description="Helical" evidence="1">
    <location>
        <begin position="82"/>
        <end position="103"/>
    </location>
</feature>
<dbReference type="AlphaFoldDB" id="A0A1M5MSV9"/>
<dbReference type="EMBL" id="FQWV01000002">
    <property type="protein sequence ID" value="SHG80444.1"/>
    <property type="molecule type" value="Genomic_DNA"/>
</dbReference>
<dbReference type="RefSeq" id="WP_073307406.1">
    <property type="nucleotide sequence ID" value="NZ_FQWV01000002.1"/>
</dbReference>
<keyword evidence="1" id="KW-0812">Transmembrane</keyword>
<proteinExistence type="predicted"/>
<dbReference type="OrthoDB" id="308076at2157"/>